<evidence type="ECO:0000313" key="3">
    <source>
        <dbReference type="Proteomes" id="UP000578091"/>
    </source>
</evidence>
<sequence>MNRTTELEARLQAAAERASATGRTVPDLRQEDVDAYRRLYRAVHDLPLPEPPASFAAEMARIVEDHEEQAGAEIWTLRITAAAAALCLVSLTPVLATAAGAFTEAAGGLPWPLMLAALAAALVAGTLDRTGSRQPAAAAP</sequence>
<dbReference type="Proteomes" id="UP000578091">
    <property type="component" value="Unassembled WGS sequence"/>
</dbReference>
<dbReference type="AlphaFoldDB" id="A0A853JGY8"/>
<reference evidence="2 3" key="1">
    <citation type="submission" date="2020-07" db="EMBL/GenBank/DDBJ databases">
        <title>Luteimonas sp. SJ-92.</title>
        <authorList>
            <person name="Huang X.-X."/>
            <person name="Xu L."/>
            <person name="Sun J.-Q."/>
        </authorList>
    </citation>
    <scope>NUCLEOTIDE SEQUENCE [LARGE SCALE GENOMIC DNA]</scope>
    <source>
        <strain evidence="2 3">SJ-92</strain>
    </source>
</reference>
<keyword evidence="3" id="KW-1185">Reference proteome</keyword>
<evidence type="ECO:0000313" key="2">
    <source>
        <dbReference type="EMBL" id="NZA28014.1"/>
    </source>
</evidence>
<evidence type="ECO:0000256" key="1">
    <source>
        <dbReference type="SAM" id="Phobius"/>
    </source>
</evidence>
<dbReference type="RefSeq" id="WP_180679768.1">
    <property type="nucleotide sequence ID" value="NZ_JACCKA010000087.1"/>
</dbReference>
<gene>
    <name evidence="2" type="ORF">H0E84_16675</name>
</gene>
<proteinExistence type="predicted"/>
<keyword evidence="1" id="KW-0812">Transmembrane</keyword>
<comment type="caution">
    <text evidence="2">The sequence shown here is derived from an EMBL/GenBank/DDBJ whole genome shotgun (WGS) entry which is preliminary data.</text>
</comment>
<protein>
    <submittedName>
        <fullName evidence="2">Uncharacterized protein</fullName>
    </submittedName>
</protein>
<name>A0A853JGY8_9GAMM</name>
<keyword evidence="1" id="KW-0472">Membrane</keyword>
<feature type="transmembrane region" description="Helical" evidence="1">
    <location>
        <begin position="109"/>
        <end position="127"/>
    </location>
</feature>
<organism evidence="2 3">
    <name type="scientific">Luteimonas salinisoli</name>
    <dbReference type="NCBI Taxonomy" id="2752307"/>
    <lineage>
        <taxon>Bacteria</taxon>
        <taxon>Pseudomonadati</taxon>
        <taxon>Pseudomonadota</taxon>
        <taxon>Gammaproteobacteria</taxon>
        <taxon>Lysobacterales</taxon>
        <taxon>Lysobacteraceae</taxon>
        <taxon>Luteimonas</taxon>
    </lineage>
</organism>
<accession>A0A853JGY8</accession>
<keyword evidence="1" id="KW-1133">Transmembrane helix</keyword>
<feature type="transmembrane region" description="Helical" evidence="1">
    <location>
        <begin position="79"/>
        <end position="103"/>
    </location>
</feature>
<dbReference type="EMBL" id="JACCKA010000087">
    <property type="protein sequence ID" value="NZA28014.1"/>
    <property type="molecule type" value="Genomic_DNA"/>
</dbReference>